<name>A0A9X2FXF1_9GAMM</name>
<sequence>MTSYQNQWLKLSPVAIVYFAVQFIKTIGNNLFYLLPAIFVGYNQFSENALIIISGLGALLVFVAISALLKFYFYQYRLSEGRVQIHSGVFQKTHIDLPFERIQNVRFEQPIFYRPTNHVCMLLDTAGSNKLEAKIIALPKNIAESLKQEILAYKTENTHEANDQEPQTNEEQLLNSRSMRDLVIHGLASNRIWIVLGALAPFFNSLSEKFVKGIESFGVDVDALMASSQYAFWQYVLFFFSIAFVVIALMALISILGSVITFYDFKLTRSDDRYIRRNGLFTRHEVVMKLSRLQMIALQQNWLDRALQRVNLKFEQLNANLERQSAGTSGGKIIVPSVTLEEAHNLATETWPNNQLSSINYNPVSKRLAIRNTLIAFWLFVPLAAVLTYFEKTELATASIAAFILSTAFIILSWKRRGYAIDDNFIYLRKGLIGVSYRCFPIHKVQQTTFSQSWFMRRFQLCSVKFVLASGGQTLPFINARIGEELIDSCLYQVEALKKSWM</sequence>
<keyword evidence="1" id="KW-0812">Transmembrane</keyword>
<feature type="domain" description="YdbS-like PH" evidence="2">
    <location>
        <begin position="414"/>
        <end position="488"/>
    </location>
</feature>
<organism evidence="3 4">
    <name type="scientific">Idiomarina rhizosphaerae</name>
    <dbReference type="NCBI Taxonomy" id="2961572"/>
    <lineage>
        <taxon>Bacteria</taxon>
        <taxon>Pseudomonadati</taxon>
        <taxon>Pseudomonadota</taxon>
        <taxon>Gammaproteobacteria</taxon>
        <taxon>Alteromonadales</taxon>
        <taxon>Idiomarinaceae</taxon>
        <taxon>Idiomarina</taxon>
    </lineage>
</organism>
<evidence type="ECO:0000259" key="2">
    <source>
        <dbReference type="Pfam" id="PF03703"/>
    </source>
</evidence>
<feature type="transmembrane region" description="Helical" evidence="1">
    <location>
        <begin position="396"/>
        <end position="414"/>
    </location>
</feature>
<feature type="transmembrane region" description="Helical" evidence="1">
    <location>
        <begin position="12"/>
        <end position="39"/>
    </location>
</feature>
<dbReference type="InterPro" id="IPR014529">
    <property type="entry name" value="UCP026631"/>
</dbReference>
<dbReference type="InterPro" id="IPR005182">
    <property type="entry name" value="YdbS-like_PH"/>
</dbReference>
<dbReference type="PANTHER" id="PTHR34473:SF2">
    <property type="entry name" value="UPF0699 TRANSMEMBRANE PROTEIN YDBT"/>
    <property type="match status" value="1"/>
</dbReference>
<accession>A0A9X2FXF1</accession>
<feature type="transmembrane region" description="Helical" evidence="1">
    <location>
        <begin position="182"/>
        <end position="203"/>
    </location>
</feature>
<dbReference type="Proteomes" id="UP001139474">
    <property type="component" value="Unassembled WGS sequence"/>
</dbReference>
<evidence type="ECO:0000313" key="3">
    <source>
        <dbReference type="EMBL" id="MCP1340322.1"/>
    </source>
</evidence>
<dbReference type="PIRSF" id="PIRSF026631">
    <property type="entry name" value="UCP026631"/>
    <property type="match status" value="1"/>
</dbReference>
<dbReference type="EMBL" id="JAMZDE010000008">
    <property type="protein sequence ID" value="MCP1340322.1"/>
    <property type="molecule type" value="Genomic_DNA"/>
</dbReference>
<proteinExistence type="predicted"/>
<evidence type="ECO:0000256" key="1">
    <source>
        <dbReference type="SAM" id="Phobius"/>
    </source>
</evidence>
<gene>
    <name evidence="3" type="ORF">NJR55_12050</name>
</gene>
<feature type="domain" description="YdbS-like PH" evidence="2">
    <location>
        <begin position="265"/>
        <end position="314"/>
    </location>
</feature>
<keyword evidence="1" id="KW-1133">Transmembrane helix</keyword>
<feature type="transmembrane region" description="Helical" evidence="1">
    <location>
        <begin position="368"/>
        <end position="390"/>
    </location>
</feature>
<dbReference type="Pfam" id="PF03703">
    <property type="entry name" value="bPH_2"/>
    <property type="match status" value="3"/>
</dbReference>
<feature type="transmembrane region" description="Helical" evidence="1">
    <location>
        <begin position="232"/>
        <end position="263"/>
    </location>
</feature>
<feature type="transmembrane region" description="Helical" evidence="1">
    <location>
        <begin position="51"/>
        <end position="73"/>
    </location>
</feature>
<protein>
    <submittedName>
        <fullName evidence="3">PH domain-containing protein</fullName>
    </submittedName>
</protein>
<evidence type="ECO:0000313" key="4">
    <source>
        <dbReference type="Proteomes" id="UP001139474"/>
    </source>
</evidence>
<reference evidence="3" key="1">
    <citation type="submission" date="2022-06" db="EMBL/GenBank/DDBJ databases">
        <title>Idiomarina rhizosphaerae M1R2S28.</title>
        <authorList>
            <person name="Sun J.-Q."/>
            <person name="Li L.-F."/>
        </authorList>
    </citation>
    <scope>NUCLEOTIDE SEQUENCE</scope>
    <source>
        <strain evidence="3">M1R2S28</strain>
    </source>
</reference>
<keyword evidence="1" id="KW-0472">Membrane</keyword>
<dbReference type="AlphaFoldDB" id="A0A9X2FXF1"/>
<comment type="caution">
    <text evidence="3">The sequence shown here is derived from an EMBL/GenBank/DDBJ whole genome shotgun (WGS) entry which is preliminary data.</text>
</comment>
<dbReference type="PANTHER" id="PTHR34473">
    <property type="entry name" value="UPF0699 TRANSMEMBRANE PROTEIN YDBS"/>
    <property type="match status" value="1"/>
</dbReference>
<keyword evidence="4" id="KW-1185">Reference proteome</keyword>
<dbReference type="RefSeq" id="WP_253620169.1">
    <property type="nucleotide sequence ID" value="NZ_JAMZDE010000008.1"/>
</dbReference>
<feature type="domain" description="YdbS-like PH" evidence="2">
    <location>
        <begin position="72"/>
        <end position="149"/>
    </location>
</feature>